<dbReference type="AlphaFoldDB" id="A0A7C4M1D8"/>
<keyword evidence="6 10" id="KW-1133">Transmembrane helix</keyword>
<dbReference type="Pfam" id="PF00344">
    <property type="entry name" value="SecY"/>
    <property type="match status" value="1"/>
</dbReference>
<feature type="transmembrane region" description="Helical" evidence="10">
    <location>
        <begin position="310"/>
        <end position="332"/>
    </location>
</feature>
<feature type="transmembrane region" description="Helical" evidence="10">
    <location>
        <begin position="264"/>
        <end position="284"/>
    </location>
</feature>
<feature type="transmembrane region" description="Helical" evidence="10">
    <location>
        <begin position="143"/>
        <end position="165"/>
    </location>
</feature>
<dbReference type="EMBL" id="DSYQ01000024">
    <property type="protein sequence ID" value="HGT71388.1"/>
    <property type="molecule type" value="Genomic_DNA"/>
</dbReference>
<comment type="caution">
    <text evidence="10">Lacks conserved residue(s) required for the propagation of feature annotation.</text>
</comment>
<evidence type="ECO:0000256" key="10">
    <source>
        <dbReference type="HAMAP-Rule" id="MF_01465"/>
    </source>
</evidence>
<proteinExistence type="inferred from homology"/>
<evidence type="ECO:0000256" key="11">
    <source>
        <dbReference type="RuleBase" id="RU000537"/>
    </source>
</evidence>
<keyword evidence="4 10" id="KW-0812">Transmembrane</keyword>
<name>A0A7C4M1D8_UNCC3</name>
<evidence type="ECO:0000256" key="1">
    <source>
        <dbReference type="ARBA" id="ARBA00004141"/>
    </source>
</evidence>
<evidence type="ECO:0000256" key="5">
    <source>
        <dbReference type="ARBA" id="ARBA00022927"/>
    </source>
</evidence>
<dbReference type="Gene3D" id="1.10.3370.10">
    <property type="entry name" value="SecY subunit domain"/>
    <property type="match status" value="1"/>
</dbReference>
<comment type="function">
    <text evidence="10 11">The central subunit of the protein translocation channel SecYEG. Consists of two halves formed by TMs 1-5 and 6-10. These two domains form a lateral gate at the front which open onto the bilayer between TMs 2 and 7, and are clamped together by SecE at the back. The channel is closed by both a pore ring composed of hydrophobic SecY resides and a short helix (helix 2A) on the extracellular side of the membrane which forms a plug. The plug probably moves laterally to allow the channel to open. The ring and the pore may move independently.</text>
</comment>
<dbReference type="InterPro" id="IPR030659">
    <property type="entry name" value="SecY_CS"/>
</dbReference>
<feature type="transmembrane region" description="Helical" evidence="10">
    <location>
        <begin position="361"/>
        <end position="386"/>
    </location>
</feature>
<dbReference type="GO" id="GO:0065002">
    <property type="term" value="P:intracellular protein transmembrane transport"/>
    <property type="evidence" value="ECO:0007669"/>
    <property type="project" value="UniProtKB-UniRule"/>
</dbReference>
<evidence type="ECO:0000313" key="14">
    <source>
        <dbReference type="EMBL" id="HGT71388.1"/>
    </source>
</evidence>
<feature type="transmembrane region" description="Helical" evidence="10">
    <location>
        <begin position="68"/>
        <end position="92"/>
    </location>
</feature>
<dbReference type="PROSITE" id="PS00755">
    <property type="entry name" value="SECY_1"/>
    <property type="match status" value="1"/>
</dbReference>
<evidence type="ECO:0000256" key="3">
    <source>
        <dbReference type="ARBA" id="ARBA00022448"/>
    </source>
</evidence>
<protein>
    <recommendedName>
        <fullName evidence="9 10">Protein translocase subunit SecY</fullName>
    </recommendedName>
</protein>
<dbReference type="GO" id="GO:0006605">
    <property type="term" value="P:protein targeting"/>
    <property type="evidence" value="ECO:0007669"/>
    <property type="project" value="UniProtKB-UniRule"/>
</dbReference>
<evidence type="ECO:0000256" key="7">
    <source>
        <dbReference type="ARBA" id="ARBA00023010"/>
    </source>
</evidence>
<feature type="transmembrane region" description="Helical" evidence="10">
    <location>
        <begin position="207"/>
        <end position="227"/>
    </location>
</feature>
<dbReference type="HAMAP" id="MF_01465">
    <property type="entry name" value="SecY"/>
    <property type="match status" value="1"/>
</dbReference>
<organism evidence="14">
    <name type="scientific">candidate division CPR3 bacterium</name>
    <dbReference type="NCBI Taxonomy" id="2268181"/>
    <lineage>
        <taxon>Bacteria</taxon>
        <taxon>Bacteria division CPR3</taxon>
    </lineage>
</organism>
<reference evidence="14" key="1">
    <citation type="journal article" date="2020" name="mSystems">
        <title>Genome- and Community-Level Interaction Insights into Carbon Utilization and Element Cycling Functions of Hydrothermarchaeota in Hydrothermal Sediment.</title>
        <authorList>
            <person name="Zhou Z."/>
            <person name="Liu Y."/>
            <person name="Xu W."/>
            <person name="Pan J."/>
            <person name="Luo Z.H."/>
            <person name="Li M."/>
        </authorList>
    </citation>
    <scope>NUCLEOTIDE SEQUENCE [LARGE SCALE GENOMIC DNA]</scope>
    <source>
        <strain evidence="14">SpSt-579</strain>
    </source>
</reference>
<dbReference type="InterPro" id="IPR026593">
    <property type="entry name" value="SecY"/>
</dbReference>
<evidence type="ECO:0000256" key="12">
    <source>
        <dbReference type="RuleBase" id="RU003484"/>
    </source>
</evidence>
<feature type="transmembrane region" description="Helical" evidence="10">
    <location>
        <begin position="177"/>
        <end position="201"/>
    </location>
</feature>
<comment type="similarity">
    <text evidence="2 10 13">Belongs to the SecY/SEC61-alpha family.</text>
</comment>
<dbReference type="PANTHER" id="PTHR10906">
    <property type="entry name" value="SECY/SEC61-ALPHA FAMILY MEMBER"/>
    <property type="match status" value="1"/>
</dbReference>
<dbReference type="GO" id="GO:0005886">
    <property type="term" value="C:plasma membrane"/>
    <property type="evidence" value="ECO:0007669"/>
    <property type="project" value="UniProtKB-SubCell"/>
</dbReference>
<dbReference type="PROSITE" id="PS00756">
    <property type="entry name" value="SECY_2"/>
    <property type="match status" value="1"/>
</dbReference>
<dbReference type="PIRSF" id="PIRSF004557">
    <property type="entry name" value="SecY"/>
    <property type="match status" value="1"/>
</dbReference>
<feature type="transmembrane region" description="Helical" evidence="10">
    <location>
        <begin position="392"/>
        <end position="413"/>
    </location>
</feature>
<evidence type="ECO:0000256" key="9">
    <source>
        <dbReference type="ARBA" id="ARBA00039733"/>
    </source>
</evidence>
<keyword evidence="10" id="KW-1003">Cell membrane</keyword>
<evidence type="ECO:0000256" key="4">
    <source>
        <dbReference type="ARBA" id="ARBA00022692"/>
    </source>
</evidence>
<dbReference type="GO" id="GO:0043952">
    <property type="term" value="P:protein transport by the Sec complex"/>
    <property type="evidence" value="ECO:0007669"/>
    <property type="project" value="UniProtKB-UniRule"/>
</dbReference>
<evidence type="ECO:0000256" key="2">
    <source>
        <dbReference type="ARBA" id="ARBA00005751"/>
    </source>
</evidence>
<dbReference type="PRINTS" id="PR00303">
    <property type="entry name" value="SECYTRNLCASE"/>
</dbReference>
<evidence type="ECO:0000256" key="6">
    <source>
        <dbReference type="ARBA" id="ARBA00022989"/>
    </source>
</evidence>
<dbReference type="InterPro" id="IPR002208">
    <property type="entry name" value="SecY/SEC61-alpha"/>
</dbReference>
<evidence type="ECO:0000256" key="8">
    <source>
        <dbReference type="ARBA" id="ARBA00023136"/>
    </source>
</evidence>
<gene>
    <name evidence="10 14" type="primary">secY</name>
    <name evidence="14" type="ORF">ENT43_03960</name>
</gene>
<keyword evidence="3 10" id="KW-0813">Transport</keyword>
<feature type="transmembrane region" description="Helical" evidence="10">
    <location>
        <begin position="112"/>
        <end position="131"/>
    </location>
</feature>
<comment type="subunit">
    <text evidence="10">Component of the Sec protein translocase complex. Heterotrimer consisting of SecY, SecE and SecG subunits. The heterotrimers can form oligomers, although 1 heterotrimer is thought to be able to translocate proteins. Interacts with the ribosome. Interacts with SecDF, and other proteins may be involved. Interacts with SecA.</text>
</comment>
<keyword evidence="5 10" id="KW-0653">Protein transport</keyword>
<accession>A0A7C4M1D8</accession>
<evidence type="ECO:0000256" key="13">
    <source>
        <dbReference type="RuleBase" id="RU004349"/>
    </source>
</evidence>
<dbReference type="InterPro" id="IPR023201">
    <property type="entry name" value="SecY_dom_sf"/>
</dbReference>
<dbReference type="SUPFAM" id="SSF103491">
    <property type="entry name" value="Preprotein translocase SecY subunit"/>
    <property type="match status" value="1"/>
</dbReference>
<dbReference type="FunFam" id="1.10.3370.10:FF:000001">
    <property type="entry name" value="Preprotein translocase subunit SecY"/>
    <property type="match status" value="1"/>
</dbReference>
<sequence length="428" mass="47010">MFAKLSKLWKVKDLRNRILFTVFILFLIRVLSHIPIPGVDLDSMKEFFERSRLFGLLDVFSGGTIKRFSVAMMGVGPYINASIIIQLLTHVIPSLEALQKEGEDGRKKINQWTRWLSVPLAFLQSYGMIMLLRSQGQGLIGEITSFDLLSIILITATGTILLMWLGELITEKGIGNGISLIIALGIIAGLPSIVASVGASYVGVSSLFPIIGLIVLSLVVIIAIIYVNEGNRFIPVSYARRVTGGRLYGGSDTKLPLKLNTSGVIPIIFAMSFMIFPNLISQFFSNARTPWIAEGAKWVGKAFNVSPPTIAYGILYFVLVVAFTFFYTSVVFNPKEISENIQKQGGFIPGIRPGNETAKHLGFIIIRITLFGALFLGIISVLPLIAQGAYSSFDSLIGGTGILIIVSVILETLRQLEAQMIMRSYEDY</sequence>
<comment type="caution">
    <text evidence="14">The sequence shown here is derived from an EMBL/GenBank/DDBJ whole genome shotgun (WGS) entry which is preliminary data.</text>
</comment>
<dbReference type="NCBIfam" id="TIGR00967">
    <property type="entry name" value="3a0501s007"/>
    <property type="match status" value="1"/>
</dbReference>
<keyword evidence="7 10" id="KW-0811">Translocation</keyword>
<keyword evidence="8 10" id="KW-0472">Membrane</keyword>
<comment type="subcellular location">
    <subcellularLocation>
        <location evidence="10">Cell membrane</location>
        <topology evidence="10">Multi-pass membrane protein</topology>
    </subcellularLocation>
    <subcellularLocation>
        <location evidence="1 12">Membrane</location>
        <topology evidence="1 12">Multi-pass membrane protein</topology>
    </subcellularLocation>
</comment>